<accession>A0A450YAW0</accession>
<gene>
    <name evidence="1" type="ORF">BECKTC1821D_GA0114238_100534</name>
</gene>
<name>A0A450YAW0_9GAMM</name>
<proteinExistence type="predicted"/>
<reference evidence="1" key="1">
    <citation type="submission" date="2019-02" db="EMBL/GenBank/DDBJ databases">
        <authorList>
            <person name="Gruber-Vodicka R. H."/>
            <person name="Seah K. B. B."/>
        </authorList>
    </citation>
    <scope>NUCLEOTIDE SEQUENCE</scope>
    <source>
        <strain evidence="1">BECK_BZ123</strain>
    </source>
</reference>
<protein>
    <submittedName>
        <fullName evidence="1">Uncharacterized protein</fullName>
    </submittedName>
</protein>
<evidence type="ECO:0000313" key="1">
    <source>
        <dbReference type="EMBL" id="VFK38689.1"/>
    </source>
</evidence>
<organism evidence="1">
    <name type="scientific">Candidatus Kentrum sp. TC</name>
    <dbReference type="NCBI Taxonomy" id="2126339"/>
    <lineage>
        <taxon>Bacteria</taxon>
        <taxon>Pseudomonadati</taxon>
        <taxon>Pseudomonadota</taxon>
        <taxon>Gammaproteobacteria</taxon>
        <taxon>Candidatus Kentrum</taxon>
    </lineage>
</organism>
<dbReference type="AlphaFoldDB" id="A0A450YAW0"/>
<dbReference type="EMBL" id="CAADFS010000005">
    <property type="protein sequence ID" value="VFK38689.1"/>
    <property type="molecule type" value="Genomic_DNA"/>
</dbReference>
<sequence>MSSGFYVSGIAHSGASVEIGFSDTLQEVTVDRNRICSGVIHDDESIGYHGGVAHR</sequence>